<gene>
    <name evidence="2" type="ORF">C1850_05905</name>
</gene>
<name>A0A369P281_9ACTN</name>
<reference evidence="2 3" key="1">
    <citation type="journal article" date="2018" name="Elife">
        <title>Discovery and characterization of a prevalent human gut bacterial enzyme sufficient for the inactivation of a family of plant toxins.</title>
        <authorList>
            <person name="Koppel N."/>
            <person name="Bisanz J.E."/>
            <person name="Pandelia M.E."/>
            <person name="Turnbaugh P.J."/>
            <person name="Balskus E.P."/>
        </authorList>
    </citation>
    <scope>NUCLEOTIDE SEQUENCE [LARGE SCALE GENOMIC DNA]</scope>
    <source>
        <strain evidence="2 3">OB21 GAM 11</strain>
    </source>
</reference>
<dbReference type="Proteomes" id="UP000253805">
    <property type="component" value="Unassembled WGS sequence"/>
</dbReference>
<protein>
    <submittedName>
        <fullName evidence="2">Branched-chain alpha-keto acid dehydrogenase subunit E2</fullName>
    </submittedName>
</protein>
<dbReference type="EMBL" id="PPUT01000012">
    <property type="protein sequence ID" value="RDC44782.1"/>
    <property type="molecule type" value="Genomic_DNA"/>
</dbReference>
<dbReference type="AlphaFoldDB" id="A0A369P281"/>
<evidence type="ECO:0000259" key="1">
    <source>
        <dbReference type="Pfam" id="PF05076"/>
    </source>
</evidence>
<feature type="domain" description="Suppressor of fused-like" evidence="1">
    <location>
        <begin position="64"/>
        <end position="226"/>
    </location>
</feature>
<dbReference type="PANTHER" id="PTHR10928:SF2">
    <property type="entry name" value="SUPPRESSOR OF FUSED HOMOLOG"/>
    <property type="match status" value="1"/>
</dbReference>
<dbReference type="Pfam" id="PF05076">
    <property type="entry name" value="SUFU"/>
    <property type="match status" value="1"/>
</dbReference>
<dbReference type="GO" id="GO:0005737">
    <property type="term" value="C:cytoplasm"/>
    <property type="evidence" value="ECO:0007669"/>
    <property type="project" value="TreeGrafter"/>
</dbReference>
<sequence length="230" mass="24888">MGAIAADCICEAKETAVKTFDARPFVVNSEAPGWDSISSAFRLLYPDQPDPLHFAPDVPWALGGNDPLDGISVYDGGDYWHFVTYGLSELYGKESENVDVSGFGMEFTLKLAKAGRDDIEREFMSMCGVLQSLARLTCAKGVVFMPWQTIYTGQSNGIDAAGTSPITGFITVPETKIAEMETPNGTVVFTELVGATDAELLAIRGQENGVTQLYTELGTDVTNYDRASLR</sequence>
<comment type="caution">
    <text evidence="2">The sequence shown here is derived from an EMBL/GenBank/DDBJ whole genome shotgun (WGS) entry which is preliminary data.</text>
</comment>
<dbReference type="InterPro" id="IPR037181">
    <property type="entry name" value="SUFU_N"/>
</dbReference>
<proteinExistence type="predicted"/>
<dbReference type="SUPFAM" id="SSF103359">
    <property type="entry name" value="Suppressor of Fused, N-terminal domain"/>
    <property type="match status" value="1"/>
</dbReference>
<organism evidence="2 3">
    <name type="scientific">Adlercreutzia equolifaciens subsp. celatus</name>
    <dbReference type="NCBI Taxonomy" id="394340"/>
    <lineage>
        <taxon>Bacteria</taxon>
        <taxon>Bacillati</taxon>
        <taxon>Actinomycetota</taxon>
        <taxon>Coriobacteriia</taxon>
        <taxon>Eggerthellales</taxon>
        <taxon>Eggerthellaceae</taxon>
        <taxon>Adlercreutzia</taxon>
    </lineage>
</organism>
<accession>A0A369P281</accession>
<evidence type="ECO:0000313" key="2">
    <source>
        <dbReference type="EMBL" id="RDC44782.1"/>
    </source>
</evidence>
<evidence type="ECO:0000313" key="3">
    <source>
        <dbReference type="Proteomes" id="UP000253805"/>
    </source>
</evidence>
<dbReference type="InterPro" id="IPR007768">
    <property type="entry name" value="Suppressor_of_fused"/>
</dbReference>
<dbReference type="InterPro" id="IPR020941">
    <property type="entry name" value="SUFU-like_domain"/>
</dbReference>
<dbReference type="PANTHER" id="PTHR10928">
    <property type="entry name" value="SUPPRESSOR OF FUSED"/>
    <property type="match status" value="1"/>
</dbReference>